<evidence type="ECO:0000313" key="4">
    <source>
        <dbReference type="EMBL" id="PIO68659.1"/>
    </source>
</evidence>
<dbReference type="SMART" id="SM00032">
    <property type="entry name" value="CCP"/>
    <property type="match status" value="2"/>
</dbReference>
<protein>
    <submittedName>
        <fullName evidence="4">Low-density lipoprotein receptor domain class A</fullName>
    </submittedName>
</protein>
<accession>A0A2G9UEJ9</accession>
<evidence type="ECO:0000256" key="2">
    <source>
        <dbReference type="PROSITE-ProRule" id="PRU00302"/>
    </source>
</evidence>
<keyword evidence="2" id="KW-0768">Sushi</keyword>
<dbReference type="Gene3D" id="2.10.70.10">
    <property type="entry name" value="Complement Module, domain 1"/>
    <property type="match status" value="1"/>
</dbReference>
<dbReference type="Gene3D" id="4.10.400.10">
    <property type="entry name" value="Low-density Lipoprotein Receptor"/>
    <property type="match status" value="1"/>
</dbReference>
<dbReference type="InterPro" id="IPR000436">
    <property type="entry name" value="Sushi_SCR_CCP_dom"/>
</dbReference>
<dbReference type="AlphaFoldDB" id="A0A2G9UEJ9"/>
<dbReference type="SUPFAM" id="SSF57535">
    <property type="entry name" value="Complement control module/SCR domain"/>
    <property type="match status" value="1"/>
</dbReference>
<dbReference type="InterPro" id="IPR036055">
    <property type="entry name" value="LDL_receptor-like_sf"/>
</dbReference>
<dbReference type="Proteomes" id="UP000230423">
    <property type="component" value="Unassembled WGS sequence"/>
</dbReference>
<evidence type="ECO:0000313" key="5">
    <source>
        <dbReference type="Proteomes" id="UP000230423"/>
    </source>
</evidence>
<name>A0A2G9UEJ9_TELCI</name>
<dbReference type="PROSITE" id="PS50068">
    <property type="entry name" value="LDLRA_2"/>
    <property type="match status" value="1"/>
</dbReference>
<organism evidence="4 5">
    <name type="scientific">Teladorsagia circumcincta</name>
    <name type="common">Brown stomach worm</name>
    <name type="synonym">Ostertagia circumcincta</name>
    <dbReference type="NCBI Taxonomy" id="45464"/>
    <lineage>
        <taxon>Eukaryota</taxon>
        <taxon>Metazoa</taxon>
        <taxon>Ecdysozoa</taxon>
        <taxon>Nematoda</taxon>
        <taxon>Chromadorea</taxon>
        <taxon>Rhabditida</taxon>
        <taxon>Rhabditina</taxon>
        <taxon>Rhabditomorpha</taxon>
        <taxon>Strongyloidea</taxon>
        <taxon>Trichostrongylidae</taxon>
        <taxon>Teladorsagia</taxon>
    </lineage>
</organism>
<keyword evidence="4" id="KW-0675">Receptor</keyword>
<comment type="caution">
    <text evidence="2">Lacks conserved residue(s) required for the propagation of feature annotation.</text>
</comment>
<dbReference type="EMBL" id="KZ346989">
    <property type="protein sequence ID" value="PIO68659.1"/>
    <property type="molecule type" value="Genomic_DNA"/>
</dbReference>
<keyword evidence="5" id="KW-1185">Reference proteome</keyword>
<evidence type="ECO:0000259" key="3">
    <source>
        <dbReference type="PROSITE" id="PS50923"/>
    </source>
</evidence>
<evidence type="ECO:0000256" key="1">
    <source>
        <dbReference type="ARBA" id="ARBA00023157"/>
    </source>
</evidence>
<proteinExistence type="predicted"/>
<sequence length="481" mass="51952">MDDPELWVCGSPHGIEPTTTIPPLPKPCGKVCMRVAFAVLLSSLLQVLADAASYPYGWAIGNVELTCNLGNPDEFRCLDNTRCIPRSAVYDGVIDCGDGSDEKAQSIGKYGVEQVEDIALASGDTLSLKGNQEGDNLSLKSDSYPFSYISKSNTIHLAFASGANGTARGFLLHYYSKDPTNVCRGAANGVIVYESWRENYDCVYSLRSPDQTTSIILEIHPTSIGELANVTVLFDDTIHSIMDARATQILVIPSGEVRVENLFLAELLELPLNLNGFAFTWFPSEDRCCLARALRLIVQSTTRFLPHTLILDGLVPKGDAVTVVKDGSVTHIGSSSTFRAQDLREQLHVLITKRSPDFRLSLTFSRDCPAPMEPPRVRVSSPSGRQLGSIIQFSCANSAVQPEGAVTAECLTGESGAVFCPLPVIHNGYVLEVNSSCEESAYCSGTSLQYGCDFGRLPGKISTTMCANGNWTPLPICTGKS</sequence>
<dbReference type="InterPro" id="IPR002172">
    <property type="entry name" value="LDrepeatLR_classA_rpt"/>
</dbReference>
<dbReference type="Pfam" id="PF00057">
    <property type="entry name" value="Ldl_recept_a"/>
    <property type="match status" value="1"/>
</dbReference>
<dbReference type="OrthoDB" id="5852403at2759"/>
<dbReference type="InterPro" id="IPR035976">
    <property type="entry name" value="Sushi/SCR/CCP_sf"/>
</dbReference>
<keyword evidence="1" id="KW-1015">Disulfide bond</keyword>
<keyword evidence="4" id="KW-0449">Lipoprotein</keyword>
<reference evidence="4 5" key="1">
    <citation type="submission" date="2015-09" db="EMBL/GenBank/DDBJ databases">
        <title>Draft genome of the parasitic nematode Teladorsagia circumcincta isolate WARC Sus (inbred).</title>
        <authorList>
            <person name="Mitreva M."/>
        </authorList>
    </citation>
    <scope>NUCLEOTIDE SEQUENCE [LARGE SCALE GENOMIC DNA]</scope>
    <source>
        <strain evidence="4 5">S</strain>
    </source>
</reference>
<gene>
    <name evidence="4" type="ORF">TELCIR_09541</name>
</gene>
<dbReference type="SMART" id="SM00192">
    <property type="entry name" value="LDLa"/>
    <property type="match status" value="1"/>
</dbReference>
<dbReference type="SUPFAM" id="SSF57424">
    <property type="entry name" value="LDL receptor-like module"/>
    <property type="match status" value="1"/>
</dbReference>
<feature type="domain" description="Sushi" evidence="3">
    <location>
        <begin position="418"/>
        <end position="479"/>
    </location>
</feature>
<dbReference type="CDD" id="cd00112">
    <property type="entry name" value="LDLa"/>
    <property type="match status" value="1"/>
</dbReference>
<dbReference type="PROSITE" id="PS50923">
    <property type="entry name" value="SUSHI"/>
    <property type="match status" value="1"/>
</dbReference>